<evidence type="ECO:0000259" key="2">
    <source>
        <dbReference type="PROSITE" id="PS50172"/>
    </source>
</evidence>
<dbReference type="Proteomes" id="UP000467124">
    <property type="component" value="Unassembled WGS sequence"/>
</dbReference>
<gene>
    <name evidence="3" type="ORF">GTW20_24205</name>
</gene>
<evidence type="ECO:0000313" key="3">
    <source>
        <dbReference type="EMBL" id="MYR35280.1"/>
    </source>
</evidence>
<dbReference type="Pfam" id="PF00929">
    <property type="entry name" value="RNase_T"/>
    <property type="match status" value="1"/>
</dbReference>
<dbReference type="InterPro" id="IPR013520">
    <property type="entry name" value="Ribonucl_H"/>
</dbReference>
<dbReference type="InterPro" id="IPR036397">
    <property type="entry name" value="RNaseH_sf"/>
</dbReference>
<dbReference type="InterPro" id="IPR001357">
    <property type="entry name" value="BRCT_dom"/>
</dbReference>
<accession>A0A7K2IZ74</accession>
<keyword evidence="1" id="KW-0269">Exonuclease</keyword>
<organism evidence="3 4">
    <name type="scientific">Nocardiopsis alba</name>
    <dbReference type="NCBI Taxonomy" id="53437"/>
    <lineage>
        <taxon>Bacteria</taxon>
        <taxon>Bacillati</taxon>
        <taxon>Actinomycetota</taxon>
        <taxon>Actinomycetes</taxon>
        <taxon>Streptosporangiales</taxon>
        <taxon>Nocardiopsidaceae</taxon>
        <taxon>Nocardiopsis</taxon>
    </lineage>
</organism>
<dbReference type="InterPro" id="IPR012337">
    <property type="entry name" value="RNaseH-like_sf"/>
</dbReference>
<dbReference type="Gene3D" id="3.30.420.10">
    <property type="entry name" value="Ribonuclease H-like superfamily/Ribonuclease H"/>
    <property type="match status" value="1"/>
</dbReference>
<dbReference type="PANTHER" id="PTHR30231:SF42">
    <property type="entry name" value="EXONUCLEASE"/>
    <property type="match status" value="1"/>
</dbReference>
<dbReference type="RefSeq" id="WP_161111986.1">
    <property type="nucleotide sequence ID" value="NZ_JBEXQO010000007.1"/>
</dbReference>
<keyword evidence="1" id="KW-0540">Nuclease</keyword>
<dbReference type="FunFam" id="3.30.420.10:FF:000045">
    <property type="entry name" value="3'-5' exonuclease DinG"/>
    <property type="match status" value="1"/>
</dbReference>
<dbReference type="GO" id="GO:0005829">
    <property type="term" value="C:cytosol"/>
    <property type="evidence" value="ECO:0007669"/>
    <property type="project" value="TreeGrafter"/>
</dbReference>
<proteinExistence type="predicted"/>
<reference evidence="3 4" key="1">
    <citation type="journal article" date="2019" name="Nat. Commun.">
        <title>The antimicrobial potential of Streptomyces from insect microbiomes.</title>
        <authorList>
            <person name="Chevrette M.G."/>
            <person name="Carlson C.M."/>
            <person name="Ortega H.E."/>
            <person name="Thomas C."/>
            <person name="Ananiev G.E."/>
            <person name="Barns K.J."/>
            <person name="Book A.J."/>
            <person name="Cagnazzo J."/>
            <person name="Carlos C."/>
            <person name="Flanigan W."/>
            <person name="Grubbs K.J."/>
            <person name="Horn H.A."/>
            <person name="Hoffmann F.M."/>
            <person name="Klassen J.L."/>
            <person name="Knack J.J."/>
            <person name="Lewin G.R."/>
            <person name="McDonald B.R."/>
            <person name="Muller L."/>
            <person name="Melo W.G.P."/>
            <person name="Pinto-Tomas A.A."/>
            <person name="Schmitz A."/>
            <person name="Wendt-Pienkowski E."/>
            <person name="Wildman S."/>
            <person name="Zhao M."/>
            <person name="Zhang F."/>
            <person name="Bugni T.S."/>
            <person name="Andes D.R."/>
            <person name="Pupo M.T."/>
            <person name="Currie C.R."/>
        </authorList>
    </citation>
    <scope>NUCLEOTIDE SEQUENCE [LARGE SCALE GENOMIC DNA]</scope>
    <source>
        <strain evidence="3 4">SID5840</strain>
    </source>
</reference>
<dbReference type="InterPro" id="IPR036420">
    <property type="entry name" value="BRCT_dom_sf"/>
</dbReference>
<dbReference type="GO" id="GO:0003676">
    <property type="term" value="F:nucleic acid binding"/>
    <property type="evidence" value="ECO:0007669"/>
    <property type="project" value="InterPro"/>
</dbReference>
<feature type="domain" description="BRCT" evidence="2">
    <location>
        <begin position="229"/>
        <end position="306"/>
    </location>
</feature>
<comment type="caution">
    <text evidence="3">The sequence shown here is derived from an EMBL/GenBank/DDBJ whole genome shotgun (WGS) entry which is preliminary data.</text>
</comment>
<dbReference type="CDD" id="cd17748">
    <property type="entry name" value="BRCT_DNA_ligase_like"/>
    <property type="match status" value="1"/>
</dbReference>
<dbReference type="Gene3D" id="3.40.50.10190">
    <property type="entry name" value="BRCT domain"/>
    <property type="match status" value="1"/>
</dbReference>
<dbReference type="SMART" id="SM00479">
    <property type="entry name" value="EXOIII"/>
    <property type="match status" value="1"/>
</dbReference>
<dbReference type="AlphaFoldDB" id="A0A7K2IZ74"/>
<evidence type="ECO:0000313" key="4">
    <source>
        <dbReference type="Proteomes" id="UP000467124"/>
    </source>
</evidence>
<dbReference type="PANTHER" id="PTHR30231">
    <property type="entry name" value="DNA POLYMERASE III SUBUNIT EPSILON"/>
    <property type="match status" value="1"/>
</dbReference>
<evidence type="ECO:0000256" key="1">
    <source>
        <dbReference type="ARBA" id="ARBA00022839"/>
    </source>
</evidence>
<dbReference type="GO" id="GO:0008408">
    <property type="term" value="F:3'-5' exonuclease activity"/>
    <property type="evidence" value="ECO:0007669"/>
    <property type="project" value="TreeGrafter"/>
</dbReference>
<sequence length="319" mass="34177">MSHTWTAIDFETANQDRGSVCAVGLVRVSDGRVVDRFGTLIRPPGPAAFFSRHNTAVHGLTADDVRGAPTWEPVLERILDFSGGGPLVAHNAAFDMGALRQASAHIGHDLPALEYACTLAMSRRTWDLPDHRLPTVCAHIGHDIAHHHRAEDDAEAAARIMIAAMERYGTTSLPEALRAAGLPGRRTERFSAGSAAVAVPPTSTVGEGRFERWQRAAQTPLPEPSPDADPNGPLFGRTVCVSGDVAGMDKTEVWERVAEAGGRPAKNVTKKTDVLVVGSSDHGGKTSKHRQAETYIAKGQRIDIIDGRELLTRLGLTSA</sequence>
<name>A0A7K2IZ74_9ACTN</name>
<keyword evidence="1" id="KW-0378">Hydrolase</keyword>
<dbReference type="SUPFAM" id="SSF52113">
    <property type="entry name" value="BRCT domain"/>
    <property type="match status" value="1"/>
</dbReference>
<dbReference type="PROSITE" id="PS50172">
    <property type="entry name" value="BRCT"/>
    <property type="match status" value="1"/>
</dbReference>
<dbReference type="CDD" id="cd06130">
    <property type="entry name" value="DNA_pol_III_epsilon_like"/>
    <property type="match status" value="1"/>
</dbReference>
<dbReference type="SUPFAM" id="SSF53098">
    <property type="entry name" value="Ribonuclease H-like"/>
    <property type="match status" value="1"/>
</dbReference>
<dbReference type="EMBL" id="WWHY01000001">
    <property type="protein sequence ID" value="MYR35280.1"/>
    <property type="molecule type" value="Genomic_DNA"/>
</dbReference>
<protein>
    <submittedName>
        <fullName evidence="3">DNA polymerase III</fullName>
    </submittedName>
</protein>